<dbReference type="OrthoDB" id="7765161at2759"/>
<dbReference type="EMBL" id="WJQU01000002">
    <property type="protein sequence ID" value="KAJ6642564.1"/>
    <property type="molecule type" value="Genomic_DNA"/>
</dbReference>
<gene>
    <name evidence="2" type="ORF">Bhyg_07516</name>
</gene>
<keyword evidence="3" id="KW-1185">Reference proteome</keyword>
<feature type="region of interest" description="Disordered" evidence="1">
    <location>
        <begin position="42"/>
        <end position="74"/>
    </location>
</feature>
<name>A0A9Q0N4N2_9DIPT</name>
<comment type="caution">
    <text evidence="2">The sequence shown here is derived from an EMBL/GenBank/DDBJ whole genome shotgun (WGS) entry which is preliminary data.</text>
</comment>
<organism evidence="2 3">
    <name type="scientific">Pseudolycoriella hygida</name>
    <dbReference type="NCBI Taxonomy" id="35572"/>
    <lineage>
        <taxon>Eukaryota</taxon>
        <taxon>Metazoa</taxon>
        <taxon>Ecdysozoa</taxon>
        <taxon>Arthropoda</taxon>
        <taxon>Hexapoda</taxon>
        <taxon>Insecta</taxon>
        <taxon>Pterygota</taxon>
        <taxon>Neoptera</taxon>
        <taxon>Endopterygota</taxon>
        <taxon>Diptera</taxon>
        <taxon>Nematocera</taxon>
        <taxon>Sciaroidea</taxon>
        <taxon>Sciaridae</taxon>
        <taxon>Pseudolycoriella</taxon>
    </lineage>
</organism>
<accession>A0A9Q0N4N2</accession>
<evidence type="ECO:0000313" key="3">
    <source>
        <dbReference type="Proteomes" id="UP001151699"/>
    </source>
</evidence>
<sequence>MTVGNDCLILEAVKRLLLSSFGRNLAVIKNICESKWRLNAVEEGSENDRSDQDQNIEDEDNEAGPSNMQSTKQRGKFPKTLLKWMVVCDQPFTAPELEAFVEMVKD</sequence>
<evidence type="ECO:0000313" key="2">
    <source>
        <dbReference type="EMBL" id="KAJ6642564.1"/>
    </source>
</evidence>
<dbReference type="AlphaFoldDB" id="A0A9Q0N4N2"/>
<proteinExistence type="predicted"/>
<protein>
    <submittedName>
        <fullName evidence="2">Uncharacterized protein</fullName>
    </submittedName>
</protein>
<evidence type="ECO:0000256" key="1">
    <source>
        <dbReference type="SAM" id="MobiDB-lite"/>
    </source>
</evidence>
<dbReference type="Proteomes" id="UP001151699">
    <property type="component" value="Chromosome B"/>
</dbReference>
<reference evidence="2" key="1">
    <citation type="submission" date="2022-07" db="EMBL/GenBank/DDBJ databases">
        <authorList>
            <person name="Trinca V."/>
            <person name="Uliana J.V.C."/>
            <person name="Torres T.T."/>
            <person name="Ward R.J."/>
            <person name="Monesi N."/>
        </authorList>
    </citation>
    <scope>NUCLEOTIDE SEQUENCE</scope>
    <source>
        <strain evidence="2">HSMRA1968</strain>
        <tissue evidence="2">Whole embryos</tissue>
    </source>
</reference>